<comment type="subcellular location">
    <subcellularLocation>
        <location evidence="1">Membrane</location>
        <topology evidence="1">Multi-pass membrane protein</topology>
    </subcellularLocation>
</comment>
<dbReference type="GO" id="GO:0005886">
    <property type="term" value="C:plasma membrane"/>
    <property type="evidence" value="ECO:0007669"/>
    <property type="project" value="InterPro"/>
</dbReference>
<dbReference type="InterPro" id="IPR004712">
    <property type="entry name" value="Na+/H+_antiporter_fungi"/>
</dbReference>
<evidence type="ECO:0000256" key="1">
    <source>
        <dbReference type="ARBA" id="ARBA00004141"/>
    </source>
</evidence>
<dbReference type="Gene3D" id="1.20.1530.20">
    <property type="match status" value="1"/>
</dbReference>
<feature type="transmembrane region" description="Helical" evidence="5">
    <location>
        <begin position="16"/>
        <end position="37"/>
    </location>
</feature>
<keyword evidence="3 5" id="KW-1133">Transmembrane helix</keyword>
<keyword evidence="4 5" id="KW-0472">Membrane</keyword>
<dbReference type="PANTHER" id="PTHR31382">
    <property type="entry name" value="NA(+)/H(+) ANTIPORTER"/>
    <property type="match status" value="1"/>
</dbReference>
<evidence type="ECO:0000313" key="8">
    <source>
        <dbReference type="Proteomes" id="UP001212152"/>
    </source>
</evidence>
<dbReference type="InterPro" id="IPR038770">
    <property type="entry name" value="Na+/solute_symporter_sf"/>
</dbReference>
<dbReference type="GO" id="GO:0120029">
    <property type="term" value="P:proton export across plasma membrane"/>
    <property type="evidence" value="ECO:0007669"/>
    <property type="project" value="InterPro"/>
</dbReference>
<evidence type="ECO:0000256" key="2">
    <source>
        <dbReference type="ARBA" id="ARBA00022692"/>
    </source>
</evidence>
<feature type="transmembrane region" description="Helical" evidence="5">
    <location>
        <begin position="397"/>
        <end position="420"/>
    </location>
</feature>
<feature type="transmembrane region" description="Helical" evidence="5">
    <location>
        <begin position="364"/>
        <end position="385"/>
    </location>
</feature>
<dbReference type="GO" id="GO:0036376">
    <property type="term" value="P:sodium ion export across plasma membrane"/>
    <property type="evidence" value="ECO:0007669"/>
    <property type="project" value="InterPro"/>
</dbReference>
<dbReference type="GO" id="GO:0015385">
    <property type="term" value="F:sodium:proton antiporter activity"/>
    <property type="evidence" value="ECO:0007669"/>
    <property type="project" value="InterPro"/>
</dbReference>
<dbReference type="AlphaFoldDB" id="A0AAD5XMN2"/>
<organism evidence="7 8">
    <name type="scientific">Geranomyces variabilis</name>
    <dbReference type="NCBI Taxonomy" id="109894"/>
    <lineage>
        <taxon>Eukaryota</taxon>
        <taxon>Fungi</taxon>
        <taxon>Fungi incertae sedis</taxon>
        <taxon>Chytridiomycota</taxon>
        <taxon>Chytridiomycota incertae sedis</taxon>
        <taxon>Chytridiomycetes</taxon>
        <taxon>Spizellomycetales</taxon>
        <taxon>Powellomycetaceae</taxon>
        <taxon>Geranomyces</taxon>
    </lineage>
</organism>
<keyword evidence="8" id="KW-1185">Reference proteome</keyword>
<accession>A0AAD5XMN2</accession>
<dbReference type="InterPro" id="IPR006153">
    <property type="entry name" value="Cation/H_exchanger_TM"/>
</dbReference>
<feature type="transmembrane region" description="Helical" evidence="5">
    <location>
        <begin position="76"/>
        <end position="96"/>
    </location>
</feature>
<gene>
    <name evidence="7" type="primary">SOD2</name>
    <name evidence="7" type="ORF">HDU87_008450</name>
</gene>
<dbReference type="GO" id="GO:0042391">
    <property type="term" value="P:regulation of membrane potential"/>
    <property type="evidence" value="ECO:0007669"/>
    <property type="project" value="InterPro"/>
</dbReference>
<dbReference type="PANTHER" id="PTHR31382:SF1">
    <property type="entry name" value="SODIUM ION_PROTON EXCHANGER (EUROFUNG)"/>
    <property type="match status" value="1"/>
</dbReference>
<feature type="transmembrane region" description="Helical" evidence="5">
    <location>
        <begin position="108"/>
        <end position="133"/>
    </location>
</feature>
<keyword evidence="2 5" id="KW-0812">Transmembrane</keyword>
<feature type="transmembrane region" description="Helical" evidence="5">
    <location>
        <begin position="212"/>
        <end position="234"/>
    </location>
</feature>
<dbReference type="Pfam" id="PF00999">
    <property type="entry name" value="Na_H_Exchanger"/>
    <property type="match status" value="1"/>
</dbReference>
<evidence type="ECO:0000256" key="3">
    <source>
        <dbReference type="ARBA" id="ARBA00022989"/>
    </source>
</evidence>
<evidence type="ECO:0000256" key="5">
    <source>
        <dbReference type="SAM" id="Phobius"/>
    </source>
</evidence>
<feature type="domain" description="Cation/H+ exchanger transmembrane" evidence="6">
    <location>
        <begin position="32"/>
        <end position="413"/>
    </location>
</feature>
<sequence>MANVDLSFFHSEVNDVHALTAAVGGFILLFGFISLIIKERLYLSESLVATLIGIAIGPVGLGLLQPKKWNSEVPKITLAFTEFVIAIQVMAAAIALPRRFWKEQWVNMCLLFGPVMLWMWLMSALLMWLVLGVSWSHSLILAACLAPTDPILANSIVTGRFADKYIAVPIRLLLSGESAANDGLAVPFFQLGLYLVVYPARKAWATWAYHTVLYEVGLGIVFGMIVGYLAKFALKASERHNYIDKRSFLSVEIALALFVLGLSSMLHIASFLAVFVTGLVFAWDGWFTEETLEAHVQEVVDNLINLTFFIYFGAIIPWSDFTMVHSMPALLLFSVSLLFLRRLPPVLLLHHYAPRPPLLTRREAFLVGYFGPIGVGALWYISYAYDQEVLQEDSVALIFWVVWCSVVVYGITAVLMHGLVRTISVVRVYSGRSFNGRTLSFSGPSATAAWPRDVPVTSNQISGPIVSPTDIANILHNPENGPAPGLSVETMIPDVPGILIKEPQDAAVSPTENLGDDDNDGGPLRPVNSASSYTMIPMYRTGTPRSIRFVSGDLHDTLDVDDSPRELGIAPGSVVERNEEVSDEMLVASGVRFKREDTDTGG</sequence>
<comment type="caution">
    <text evidence="7">The sequence shown here is derived from an EMBL/GenBank/DDBJ whole genome shotgun (WGS) entry which is preliminary data.</text>
</comment>
<name>A0AAD5XMN2_9FUNG</name>
<dbReference type="Proteomes" id="UP001212152">
    <property type="component" value="Unassembled WGS sequence"/>
</dbReference>
<protein>
    <submittedName>
        <fullName evidence="7">Superoxide dismutase [Mn], mitochondrial</fullName>
    </submittedName>
</protein>
<evidence type="ECO:0000259" key="6">
    <source>
        <dbReference type="Pfam" id="PF00999"/>
    </source>
</evidence>
<feature type="transmembrane region" description="Helical" evidence="5">
    <location>
        <begin position="46"/>
        <end position="64"/>
    </location>
</feature>
<reference evidence="7" key="1">
    <citation type="submission" date="2020-05" db="EMBL/GenBank/DDBJ databases">
        <title>Phylogenomic resolution of chytrid fungi.</title>
        <authorList>
            <person name="Stajich J.E."/>
            <person name="Amses K."/>
            <person name="Simmons R."/>
            <person name="Seto K."/>
            <person name="Myers J."/>
            <person name="Bonds A."/>
            <person name="Quandt C.A."/>
            <person name="Barry K."/>
            <person name="Liu P."/>
            <person name="Grigoriev I."/>
            <person name="Longcore J.E."/>
            <person name="James T.Y."/>
        </authorList>
    </citation>
    <scope>NUCLEOTIDE SEQUENCE</scope>
    <source>
        <strain evidence="7">JEL0379</strain>
    </source>
</reference>
<feature type="transmembrane region" description="Helical" evidence="5">
    <location>
        <begin position="324"/>
        <end position="343"/>
    </location>
</feature>
<evidence type="ECO:0000313" key="7">
    <source>
        <dbReference type="EMBL" id="KAJ3170975.1"/>
    </source>
</evidence>
<evidence type="ECO:0000256" key="4">
    <source>
        <dbReference type="ARBA" id="ARBA00023136"/>
    </source>
</evidence>
<proteinExistence type="predicted"/>
<dbReference type="EMBL" id="JADGJQ010000089">
    <property type="protein sequence ID" value="KAJ3170975.1"/>
    <property type="molecule type" value="Genomic_DNA"/>
</dbReference>